<keyword evidence="2" id="KW-0472">Membrane</keyword>
<evidence type="ECO:0000256" key="1">
    <source>
        <dbReference type="SAM" id="MobiDB-lite"/>
    </source>
</evidence>
<feature type="region of interest" description="Disordered" evidence="1">
    <location>
        <begin position="60"/>
        <end position="86"/>
    </location>
</feature>
<dbReference type="EnsemblMetazoa" id="GAUT022446-RA">
    <property type="protein sequence ID" value="GAUT022446-PA"/>
    <property type="gene ID" value="GAUT022446"/>
</dbReference>
<protein>
    <submittedName>
        <fullName evidence="3">Uncharacterized protein</fullName>
    </submittedName>
</protein>
<proteinExistence type="predicted"/>
<sequence>MAEVHGHNKFKSVPSTTSYAKTNIKLGTARSAFVLISKVWQPLLNFAKFSSKAFRKRIPKKQVTNKTTRNEVRPGSNSNTMGDGNDIDEREASELMKKVTNEALTMSLSQTSSVSTNASPDSNESKDLIALPPKKSIFIFRFTSDTTQNNKANSDPPPMKLNHIMSADDSEIANLRVGIFLLVFHNNVTNANLNSKSKLIMKIQTIIYLTLIPLTGTCYGFIVICAVAYN</sequence>
<organism evidence="3 4">
    <name type="scientific">Glossina austeni</name>
    <name type="common">Savannah tsetse fly</name>
    <dbReference type="NCBI Taxonomy" id="7395"/>
    <lineage>
        <taxon>Eukaryota</taxon>
        <taxon>Metazoa</taxon>
        <taxon>Ecdysozoa</taxon>
        <taxon>Arthropoda</taxon>
        <taxon>Hexapoda</taxon>
        <taxon>Insecta</taxon>
        <taxon>Pterygota</taxon>
        <taxon>Neoptera</taxon>
        <taxon>Endopterygota</taxon>
        <taxon>Diptera</taxon>
        <taxon>Brachycera</taxon>
        <taxon>Muscomorpha</taxon>
        <taxon>Hippoboscoidea</taxon>
        <taxon>Glossinidae</taxon>
        <taxon>Glossina</taxon>
    </lineage>
</organism>
<accession>A0A1A9V152</accession>
<dbReference type="Proteomes" id="UP000078200">
    <property type="component" value="Unassembled WGS sequence"/>
</dbReference>
<dbReference type="AlphaFoldDB" id="A0A1A9V152"/>
<feature type="compositionally biased region" description="Polar residues" evidence="1">
    <location>
        <begin position="107"/>
        <end position="122"/>
    </location>
</feature>
<feature type="region of interest" description="Disordered" evidence="1">
    <location>
        <begin position="107"/>
        <end position="126"/>
    </location>
</feature>
<name>A0A1A9V152_GLOAU</name>
<keyword evidence="2" id="KW-1133">Transmembrane helix</keyword>
<keyword evidence="2" id="KW-0812">Transmembrane</keyword>
<dbReference type="VEuPathDB" id="VectorBase:GAUT022446"/>
<reference evidence="3" key="1">
    <citation type="submission" date="2020-05" db="UniProtKB">
        <authorList>
            <consortium name="EnsemblMetazoa"/>
        </authorList>
    </citation>
    <scope>IDENTIFICATION</scope>
    <source>
        <strain evidence="3">TTRI</strain>
    </source>
</reference>
<keyword evidence="4" id="KW-1185">Reference proteome</keyword>
<evidence type="ECO:0000256" key="2">
    <source>
        <dbReference type="SAM" id="Phobius"/>
    </source>
</evidence>
<evidence type="ECO:0000313" key="3">
    <source>
        <dbReference type="EnsemblMetazoa" id="GAUT022446-PA"/>
    </source>
</evidence>
<feature type="transmembrane region" description="Helical" evidence="2">
    <location>
        <begin position="206"/>
        <end position="229"/>
    </location>
</feature>
<evidence type="ECO:0000313" key="4">
    <source>
        <dbReference type="Proteomes" id="UP000078200"/>
    </source>
</evidence>